<keyword evidence="2 7" id="KW-0812">Transmembrane</keyword>
<evidence type="ECO:0000259" key="9">
    <source>
        <dbReference type="Pfam" id="PF25917"/>
    </source>
</evidence>
<dbReference type="AlphaFoldDB" id="A0A9D1K455"/>
<protein>
    <submittedName>
        <fullName evidence="11">HlyD family secretion protein</fullName>
    </submittedName>
</protein>
<evidence type="ECO:0000256" key="4">
    <source>
        <dbReference type="ARBA" id="ARBA00023136"/>
    </source>
</evidence>
<dbReference type="Pfam" id="PF25876">
    <property type="entry name" value="HH_MFP_RND"/>
    <property type="match status" value="1"/>
</dbReference>
<dbReference type="Proteomes" id="UP000824139">
    <property type="component" value="Unassembled WGS sequence"/>
</dbReference>
<feature type="domain" description="Multidrug resistance protein MdtA-like barrel-sandwich hybrid" evidence="9">
    <location>
        <begin position="82"/>
        <end position="275"/>
    </location>
</feature>
<keyword evidence="4 7" id="KW-0472">Membrane</keyword>
<reference evidence="11" key="1">
    <citation type="submission" date="2020-10" db="EMBL/GenBank/DDBJ databases">
        <authorList>
            <person name="Gilroy R."/>
        </authorList>
    </citation>
    <scope>NUCLEOTIDE SEQUENCE</scope>
    <source>
        <strain evidence="11">CHK152-2994</strain>
    </source>
</reference>
<dbReference type="GO" id="GO:1990195">
    <property type="term" value="C:macrolide transmembrane transporter complex"/>
    <property type="evidence" value="ECO:0007669"/>
    <property type="project" value="InterPro"/>
</dbReference>
<dbReference type="Gene3D" id="2.40.30.170">
    <property type="match status" value="1"/>
</dbReference>
<evidence type="ECO:0000256" key="3">
    <source>
        <dbReference type="ARBA" id="ARBA00022989"/>
    </source>
</evidence>
<sequence>MDEKNNDQSFDNNDDNEIKHIDKEELEKKAKAKLKKKRPEYKKKRVVIPAISALVLILTGILLAVHSTFYQSTDDAFVEGHIISIAPRVAGQVINLYVDDNQEVKQNQILVEIDPTDYQVALAQAQAKLAEAKAKLGVIEKQVDENSSKVDFTVQELNSTASKLDFAEKDYTRYAEMYKEGIVSKQEYDKSLNSLTVAQANKKAADENNKAARASLEANKAKIASQEAEIKRLEAEVKQAEINLSYTKIYAPEDGKISARTVEKGNYVQIAQPMLSLVPQRVWVVANFKEIQLTNMKPGQKVWIKVDTYPHKRFKGHVDSIQRATGAKSSLFPPENAVGSYVKIVQRVPVKILFDDNLEGYNIVPGMSVVPKVKIK</sequence>
<dbReference type="InterPro" id="IPR058624">
    <property type="entry name" value="MdtA-like_HH"/>
</dbReference>
<dbReference type="InterPro" id="IPR050739">
    <property type="entry name" value="MFP"/>
</dbReference>
<dbReference type="Gene3D" id="6.10.140.1990">
    <property type="match status" value="1"/>
</dbReference>
<organism evidence="11 12">
    <name type="scientific">Candidatus Scatenecus faecavium</name>
    <dbReference type="NCBI Taxonomy" id="2840915"/>
    <lineage>
        <taxon>Bacteria</taxon>
        <taxon>Candidatus Scatenecus</taxon>
    </lineage>
</organism>
<keyword evidence="3 7" id="KW-1133">Transmembrane helix</keyword>
<dbReference type="GO" id="GO:1990961">
    <property type="term" value="P:xenobiotic detoxification by transmembrane export across the plasma membrane"/>
    <property type="evidence" value="ECO:0007669"/>
    <property type="project" value="InterPro"/>
</dbReference>
<feature type="domain" description="Multidrug resistance protein MdtA-like alpha-helical hairpin" evidence="8">
    <location>
        <begin position="158"/>
        <end position="247"/>
    </location>
</feature>
<evidence type="ECO:0000259" key="8">
    <source>
        <dbReference type="Pfam" id="PF25876"/>
    </source>
</evidence>
<dbReference type="SUPFAM" id="SSF111369">
    <property type="entry name" value="HlyD-like secretion proteins"/>
    <property type="match status" value="2"/>
</dbReference>
<evidence type="ECO:0000256" key="5">
    <source>
        <dbReference type="SAM" id="Coils"/>
    </source>
</evidence>
<evidence type="ECO:0000259" key="10">
    <source>
        <dbReference type="Pfam" id="PF25963"/>
    </source>
</evidence>
<feature type="coiled-coil region" evidence="5">
    <location>
        <begin position="197"/>
        <end position="243"/>
    </location>
</feature>
<evidence type="ECO:0000256" key="7">
    <source>
        <dbReference type="SAM" id="Phobius"/>
    </source>
</evidence>
<dbReference type="InterPro" id="IPR030190">
    <property type="entry name" value="MacA_alpha-hairpin_sf"/>
</dbReference>
<dbReference type="InterPro" id="IPR058634">
    <property type="entry name" value="AaeA-lik-b-barrel"/>
</dbReference>
<evidence type="ECO:0000256" key="6">
    <source>
        <dbReference type="SAM" id="MobiDB-lite"/>
    </source>
</evidence>
<dbReference type="InterPro" id="IPR058625">
    <property type="entry name" value="MdtA-like_BSH"/>
</dbReference>
<accession>A0A9D1K455</accession>
<evidence type="ECO:0000256" key="1">
    <source>
        <dbReference type="ARBA" id="ARBA00004167"/>
    </source>
</evidence>
<dbReference type="EMBL" id="DVJO01000182">
    <property type="protein sequence ID" value="HIS83620.1"/>
    <property type="molecule type" value="Genomic_DNA"/>
</dbReference>
<evidence type="ECO:0000256" key="2">
    <source>
        <dbReference type="ARBA" id="ARBA00022692"/>
    </source>
</evidence>
<feature type="domain" description="p-hydroxybenzoic acid efflux pump subunit AaeA-like beta-barrel" evidence="10">
    <location>
        <begin position="283"/>
        <end position="369"/>
    </location>
</feature>
<feature type="region of interest" description="Disordered" evidence="6">
    <location>
        <begin position="1"/>
        <end position="22"/>
    </location>
</feature>
<evidence type="ECO:0000313" key="11">
    <source>
        <dbReference type="EMBL" id="HIS83620.1"/>
    </source>
</evidence>
<evidence type="ECO:0000313" key="12">
    <source>
        <dbReference type="Proteomes" id="UP000824139"/>
    </source>
</evidence>
<comment type="subcellular location">
    <subcellularLocation>
        <location evidence="1">Membrane</location>
        <topology evidence="1">Single-pass membrane protein</topology>
    </subcellularLocation>
</comment>
<dbReference type="PANTHER" id="PTHR30386">
    <property type="entry name" value="MEMBRANE FUSION SUBUNIT OF EMRAB-TOLC MULTIDRUG EFFLUX PUMP"/>
    <property type="match status" value="1"/>
</dbReference>
<dbReference type="Pfam" id="PF25917">
    <property type="entry name" value="BSH_RND"/>
    <property type="match status" value="1"/>
</dbReference>
<dbReference type="Gene3D" id="2.40.50.100">
    <property type="match status" value="1"/>
</dbReference>
<dbReference type="PANTHER" id="PTHR30386:SF26">
    <property type="entry name" value="TRANSPORT PROTEIN COMB"/>
    <property type="match status" value="1"/>
</dbReference>
<dbReference type="Pfam" id="PF25963">
    <property type="entry name" value="Beta-barrel_AAEA"/>
    <property type="match status" value="1"/>
</dbReference>
<dbReference type="GO" id="GO:0019898">
    <property type="term" value="C:extrinsic component of membrane"/>
    <property type="evidence" value="ECO:0007669"/>
    <property type="project" value="InterPro"/>
</dbReference>
<name>A0A9D1K455_9BACT</name>
<keyword evidence="5" id="KW-0175">Coiled coil</keyword>
<proteinExistence type="predicted"/>
<feature type="transmembrane region" description="Helical" evidence="7">
    <location>
        <begin position="46"/>
        <end position="65"/>
    </location>
</feature>
<reference evidence="11" key="2">
    <citation type="journal article" date="2021" name="PeerJ">
        <title>Extensive microbial diversity within the chicken gut microbiome revealed by metagenomics and culture.</title>
        <authorList>
            <person name="Gilroy R."/>
            <person name="Ravi A."/>
            <person name="Getino M."/>
            <person name="Pursley I."/>
            <person name="Horton D.L."/>
            <person name="Alikhan N.F."/>
            <person name="Baker D."/>
            <person name="Gharbi K."/>
            <person name="Hall N."/>
            <person name="Watson M."/>
            <person name="Adriaenssens E.M."/>
            <person name="Foster-Nyarko E."/>
            <person name="Jarju S."/>
            <person name="Secka A."/>
            <person name="Antonio M."/>
            <person name="Oren A."/>
            <person name="Chaudhuri R.R."/>
            <person name="La Ragione R."/>
            <person name="Hildebrand F."/>
            <person name="Pallen M.J."/>
        </authorList>
    </citation>
    <scope>NUCLEOTIDE SEQUENCE</scope>
    <source>
        <strain evidence="11">CHK152-2994</strain>
    </source>
</reference>
<comment type="caution">
    <text evidence="11">The sequence shown here is derived from an EMBL/GenBank/DDBJ whole genome shotgun (WGS) entry which is preliminary data.</text>
</comment>
<gene>
    <name evidence="11" type="ORF">IAD41_08470</name>
</gene>